<evidence type="ECO:0000313" key="2">
    <source>
        <dbReference type="EMBL" id="RIV98688.1"/>
    </source>
</evidence>
<protein>
    <submittedName>
        <fullName evidence="2">Uncharacterized protein</fullName>
    </submittedName>
</protein>
<gene>
    <name evidence="2" type="ORF">DS957_028625</name>
</gene>
<organism evidence="2 3">
    <name type="scientific">Vibrio harveyi</name>
    <name type="common">Beneckea harveyi</name>
    <dbReference type="NCBI Taxonomy" id="669"/>
    <lineage>
        <taxon>Bacteria</taxon>
        <taxon>Pseudomonadati</taxon>
        <taxon>Pseudomonadota</taxon>
        <taxon>Gammaproteobacteria</taxon>
        <taxon>Vibrionales</taxon>
        <taxon>Vibrionaceae</taxon>
        <taxon>Vibrio</taxon>
    </lineage>
</organism>
<name>A0A8B3D7C8_VIBHA</name>
<dbReference type="EMBL" id="QOUW02000279">
    <property type="protein sequence ID" value="RIV98688.1"/>
    <property type="molecule type" value="Genomic_DNA"/>
</dbReference>
<sequence>MKKCLIVSLLTLGFTAPGLASGWKNSSDLNIKGLYPADEGLYFYVTNESESSSTSTCDGDRRFLIPTSSQNYETKVSVMIAAFMASKSIRLRYEEEQSTDCSITVASFKVNL</sequence>
<comment type="caution">
    <text evidence="2">The sequence shown here is derived from an EMBL/GenBank/DDBJ whole genome shotgun (WGS) entry which is preliminary data.</text>
</comment>
<feature type="chain" id="PRO_5032348536" evidence="1">
    <location>
        <begin position="21"/>
        <end position="112"/>
    </location>
</feature>
<proteinExistence type="predicted"/>
<accession>A0A8B3D7C8</accession>
<reference evidence="2 3" key="1">
    <citation type="submission" date="2018-08" db="EMBL/GenBank/DDBJ databases">
        <title>Vibrio harveyi strains pathogenic to white snook Centropomus viridis Lockington (1877) and potential probiotic bacteria.</title>
        <authorList>
            <person name="Soto-Rodriguez S."/>
            <person name="Gomez-Gil B."/>
            <person name="Lozano-Olvera R."/>
        </authorList>
    </citation>
    <scope>NUCLEOTIDE SEQUENCE [LARGE SCALE GENOMIC DNA]</scope>
    <source>
        <strain evidence="2 3">CAIM 1508</strain>
    </source>
</reference>
<evidence type="ECO:0000313" key="3">
    <source>
        <dbReference type="Proteomes" id="UP000253437"/>
    </source>
</evidence>
<evidence type="ECO:0000256" key="1">
    <source>
        <dbReference type="SAM" id="SignalP"/>
    </source>
</evidence>
<keyword evidence="1" id="KW-0732">Signal</keyword>
<feature type="signal peptide" evidence="1">
    <location>
        <begin position="1"/>
        <end position="20"/>
    </location>
</feature>
<dbReference type="Proteomes" id="UP000253437">
    <property type="component" value="Unassembled WGS sequence"/>
</dbReference>
<dbReference type="AlphaFoldDB" id="A0A8B3D7C8"/>
<dbReference type="RefSeq" id="WP_017188797.1">
    <property type="nucleotide sequence ID" value="NZ_BGNF01000077.1"/>
</dbReference>